<dbReference type="InterPro" id="IPR052032">
    <property type="entry name" value="ATP-dep_AA_Ligase"/>
</dbReference>
<dbReference type="OrthoDB" id="9803907at2"/>
<dbReference type="PANTHER" id="PTHR43585:SF2">
    <property type="entry name" value="ATP-GRASP ENZYME FSQD"/>
    <property type="match status" value="1"/>
</dbReference>
<dbReference type="Proteomes" id="UP000059419">
    <property type="component" value="Plasmid pEM01"/>
</dbReference>
<dbReference type="EMBL" id="LN907828">
    <property type="protein sequence ID" value="CUU26246.1"/>
    <property type="molecule type" value="Genomic_DNA"/>
</dbReference>
<geneLocation type="plasmid" evidence="7">
    <name>pEM01</name>
</geneLocation>
<organism evidence="6 7">
    <name type="scientific">Duffyella gerundensis</name>
    <dbReference type="NCBI Taxonomy" id="1619313"/>
    <lineage>
        <taxon>Bacteria</taxon>
        <taxon>Pseudomonadati</taxon>
        <taxon>Pseudomonadota</taxon>
        <taxon>Gammaproteobacteria</taxon>
        <taxon>Enterobacterales</taxon>
        <taxon>Erwiniaceae</taxon>
        <taxon>Duffyella</taxon>
    </lineage>
</organism>
<dbReference type="AlphaFoldDB" id="A0A0U5LBX8"/>
<keyword evidence="3 4" id="KW-0067">ATP-binding</keyword>
<proteinExistence type="predicted"/>
<dbReference type="PROSITE" id="PS50975">
    <property type="entry name" value="ATP_GRASP"/>
    <property type="match status" value="1"/>
</dbReference>
<dbReference type="PANTHER" id="PTHR43585">
    <property type="entry name" value="FUMIPYRROLE BIOSYNTHESIS PROTEIN C"/>
    <property type="match status" value="1"/>
</dbReference>
<evidence type="ECO:0000256" key="1">
    <source>
        <dbReference type="ARBA" id="ARBA00022598"/>
    </source>
</evidence>
<evidence type="ECO:0000313" key="7">
    <source>
        <dbReference type="Proteomes" id="UP000059419"/>
    </source>
</evidence>
<evidence type="ECO:0000256" key="4">
    <source>
        <dbReference type="PROSITE-ProRule" id="PRU00409"/>
    </source>
</evidence>
<gene>
    <name evidence="6" type="ORF">EM595_p0550</name>
</gene>
<dbReference type="GO" id="GO:0046872">
    <property type="term" value="F:metal ion binding"/>
    <property type="evidence" value="ECO:0007669"/>
    <property type="project" value="InterPro"/>
</dbReference>
<sequence>MVCQPAIWFMEGVSSQKDILAAVQQIRAAGDHAFRIIASHRTDRPEILSEADYAYLEPAKSDELLAFMKRVIEKHQVKAIHAGKRGMLLEKMRAPIEALGVRLSTGAHSLDTFELADNKARFSEEMAARGFASVPSVQASRPTEVSDAIVQLEAAQQLPCIKPVTGIYGMGFWILKRSASQLQALNNPDARIIHPDIFLTALTGAETAGETLPPQIVMPFLPGPEHSVDMLVEQGRVIAAVARSKNGSVQSLENQGSAYQLAVACAEALGADGLINVQTRNDHHGEPVLLEANLRPSGGIGYTLHSGINLAGLFALRQLGLINDDDTAAHLANFSPLKVISTHGVKPLPVSGLSALDDVSTQK</sequence>
<dbReference type="GO" id="GO:0005524">
    <property type="term" value="F:ATP binding"/>
    <property type="evidence" value="ECO:0007669"/>
    <property type="project" value="UniProtKB-UniRule"/>
</dbReference>
<accession>A0A0U5LBX8</accession>
<keyword evidence="1 6" id="KW-0436">Ligase</keyword>
<dbReference type="KEGG" id="ege:EM595_p0550"/>
<keyword evidence="7" id="KW-1185">Reference proteome</keyword>
<keyword evidence="2 4" id="KW-0547">Nucleotide-binding</keyword>
<dbReference type="EC" id="6.3.5.5" evidence="6"/>
<evidence type="ECO:0000313" key="6">
    <source>
        <dbReference type="EMBL" id="CUU26246.1"/>
    </source>
</evidence>
<dbReference type="GO" id="GO:0004088">
    <property type="term" value="F:carbamoyl-phosphate synthase (glutamine-hydrolyzing) activity"/>
    <property type="evidence" value="ECO:0007669"/>
    <property type="project" value="UniProtKB-EC"/>
</dbReference>
<name>A0A0U5LBX8_9GAMM</name>
<dbReference type="Gene3D" id="3.30.470.20">
    <property type="entry name" value="ATP-grasp fold, B domain"/>
    <property type="match status" value="1"/>
</dbReference>
<evidence type="ECO:0000256" key="2">
    <source>
        <dbReference type="ARBA" id="ARBA00022741"/>
    </source>
</evidence>
<dbReference type="PATRIC" id="fig|1619313.3.peg.4182"/>
<dbReference type="SUPFAM" id="SSF56059">
    <property type="entry name" value="Glutathione synthetase ATP-binding domain-like"/>
    <property type="match status" value="1"/>
</dbReference>
<dbReference type="PIRSF" id="PIRSF029120">
    <property type="entry name" value="UCP029120"/>
    <property type="match status" value="1"/>
</dbReference>
<reference evidence="7" key="1">
    <citation type="submission" date="2015-11" db="EMBL/GenBank/DDBJ databases">
        <authorList>
            <person name="Blom J."/>
        </authorList>
    </citation>
    <scope>NUCLEOTIDE SEQUENCE [LARGE SCALE GENOMIC DNA]</scope>
    <source>
        <plasmid evidence="7">pEM01</plasmid>
    </source>
</reference>
<dbReference type="InterPro" id="IPR011226">
    <property type="entry name" value="ATP-grasp_fam"/>
</dbReference>
<evidence type="ECO:0000259" key="5">
    <source>
        <dbReference type="PROSITE" id="PS50975"/>
    </source>
</evidence>
<dbReference type="InterPro" id="IPR011761">
    <property type="entry name" value="ATP-grasp"/>
</dbReference>
<protein>
    <submittedName>
        <fullName evidence="6">Carbamoyl-phosphate synthase large chain</fullName>
        <ecNumber evidence="6">6.3.5.5</ecNumber>
    </submittedName>
</protein>
<dbReference type="Pfam" id="PF15632">
    <property type="entry name" value="ATPgrasp_Ter"/>
    <property type="match status" value="1"/>
</dbReference>
<evidence type="ECO:0000256" key="3">
    <source>
        <dbReference type="ARBA" id="ARBA00022840"/>
    </source>
</evidence>
<feature type="domain" description="ATP-grasp" evidence="5">
    <location>
        <begin position="123"/>
        <end position="319"/>
    </location>
</feature>
<dbReference type="RefSeq" id="WP_071852575.1">
    <property type="nucleotide sequence ID" value="NZ_LN907828.1"/>
</dbReference>